<keyword evidence="2 6" id="KW-0949">S-adenosyl-L-methionine</keyword>
<reference evidence="8 9" key="1">
    <citation type="submission" date="2018-08" db="EMBL/GenBank/DDBJ databases">
        <title>Genomic Encyclopedia of Type Strains, Phase IV (KMG-IV): sequencing the most valuable type-strain genomes for metagenomic binning, comparative biology and taxonomic classification.</title>
        <authorList>
            <person name="Goeker M."/>
        </authorList>
    </citation>
    <scope>NUCLEOTIDE SEQUENCE [LARGE SCALE GENOMIC DNA]</scope>
    <source>
        <strain evidence="8 9">DSM 23923</strain>
    </source>
</reference>
<keyword evidence="3 6" id="KW-0479">Metal-binding</keyword>
<evidence type="ECO:0000256" key="3">
    <source>
        <dbReference type="ARBA" id="ARBA00022723"/>
    </source>
</evidence>
<dbReference type="GO" id="GO:0051539">
    <property type="term" value="F:4 iron, 4 sulfur cluster binding"/>
    <property type="evidence" value="ECO:0007669"/>
    <property type="project" value="UniProtKB-KW"/>
</dbReference>
<keyword evidence="9" id="KW-1185">Reference proteome</keyword>
<dbReference type="InterPro" id="IPR016431">
    <property type="entry name" value="Pyrv-formate_lyase-activ_prd"/>
</dbReference>
<organism evidence="8 9">
    <name type="scientific">Pelolinea submarina</name>
    <dbReference type="NCBI Taxonomy" id="913107"/>
    <lineage>
        <taxon>Bacteria</taxon>
        <taxon>Bacillati</taxon>
        <taxon>Chloroflexota</taxon>
        <taxon>Anaerolineae</taxon>
        <taxon>Anaerolineales</taxon>
        <taxon>Anaerolineaceae</taxon>
        <taxon>Pelolinea</taxon>
    </lineage>
</organism>
<dbReference type="SFLD" id="SFLDS00029">
    <property type="entry name" value="Radical_SAM"/>
    <property type="match status" value="1"/>
</dbReference>
<keyword evidence="8" id="KW-0670">Pyruvate</keyword>
<comment type="cofactor">
    <cofactor evidence="6">
        <name>[4Fe-4S] cluster</name>
        <dbReference type="ChEBI" id="CHEBI:49883"/>
    </cofactor>
    <text evidence="6">Binds 1 [4Fe-4S] cluster. The cluster is coordinated with 3 cysteines and an exchangeable S-adenosyl-L-methionine.</text>
</comment>
<dbReference type="SMART" id="SM00729">
    <property type="entry name" value="Elp3"/>
    <property type="match status" value="1"/>
</dbReference>
<keyword evidence="5 6" id="KW-0411">Iron-sulfur</keyword>
<dbReference type="SUPFAM" id="SSF102114">
    <property type="entry name" value="Radical SAM enzymes"/>
    <property type="match status" value="1"/>
</dbReference>
<dbReference type="InterPro" id="IPR034457">
    <property type="entry name" value="Organic_radical-activating"/>
</dbReference>
<dbReference type="GO" id="GO:0046872">
    <property type="term" value="F:metal ion binding"/>
    <property type="evidence" value="ECO:0007669"/>
    <property type="project" value="UniProtKB-KW"/>
</dbReference>
<dbReference type="PANTHER" id="PTHR30352">
    <property type="entry name" value="PYRUVATE FORMATE-LYASE-ACTIVATING ENZYME"/>
    <property type="match status" value="1"/>
</dbReference>
<evidence type="ECO:0000313" key="9">
    <source>
        <dbReference type="Proteomes" id="UP000256388"/>
    </source>
</evidence>
<dbReference type="InterPro" id="IPR058240">
    <property type="entry name" value="rSAM_sf"/>
</dbReference>
<sequence length="352" mass="39070">MNTIREKLDALTKPAWLSEALPDDGVRCQACAHRCHLKPGQRGVCQMRFNRGGQLYAPWGYVAAANVDPIEKKPFMHFLPGSAALTFGMLGCNFHCDFCQNWVSSQTLRDPASDGSVNYIQAVSPQELVDYGLRRGAQVVASSYNEPLITTEWAIDIFKVAKEKGMRCVYVSNGYATPEALQALAPYLDGYKIDLKCWSDKRYRELGGSLQVVLDTIRMAHDLGMWVEVVTLVIPDFNDSNEDLWETSRYLASVSADIPWHVTAFHPMYKRLDSHRTETTVLQRAAEIGQEAGLRYVYAGNLPGRVGSLEDTHCPACGNLLVRRAGFSVLENKLTPQGTCPACGEKIAGVWS</sequence>
<gene>
    <name evidence="8" type="ORF">DFR64_1949</name>
</gene>
<feature type="domain" description="Radical SAM core" evidence="7">
    <location>
        <begin position="77"/>
        <end position="291"/>
    </location>
</feature>
<dbReference type="InterPro" id="IPR027596">
    <property type="entry name" value="AmmeMemoSam_rS"/>
</dbReference>
<feature type="binding site" evidence="6">
    <location>
        <position position="92"/>
    </location>
    <ligand>
        <name>[4Fe-4S] cluster</name>
        <dbReference type="ChEBI" id="CHEBI:49883"/>
        <note>4Fe-4S-S-AdoMet</note>
    </ligand>
</feature>
<dbReference type="Pfam" id="PF04055">
    <property type="entry name" value="Radical_SAM"/>
    <property type="match status" value="1"/>
</dbReference>
<keyword evidence="4 6" id="KW-0408">Iron</keyword>
<feature type="binding site" evidence="6">
    <location>
        <position position="96"/>
    </location>
    <ligand>
        <name>[4Fe-4S] cluster</name>
        <dbReference type="ChEBI" id="CHEBI:49883"/>
        <note>4Fe-4S-S-AdoMet</note>
    </ligand>
</feature>
<evidence type="ECO:0000313" key="8">
    <source>
        <dbReference type="EMBL" id="REG08577.1"/>
    </source>
</evidence>
<dbReference type="RefSeq" id="WP_116225228.1">
    <property type="nucleotide sequence ID" value="NZ_AP018437.1"/>
</dbReference>
<keyword evidence="8" id="KW-0456">Lyase</keyword>
<comment type="caution">
    <text evidence="8">The sequence shown here is derived from an EMBL/GenBank/DDBJ whole genome shotgun (WGS) entry which is preliminary data.</text>
</comment>
<dbReference type="NCBIfam" id="TIGR04337">
    <property type="entry name" value="AmmeMemoSam_rS"/>
    <property type="match status" value="1"/>
</dbReference>
<proteinExistence type="predicted"/>
<dbReference type="PANTHER" id="PTHR30352:SF5">
    <property type="entry name" value="PYRUVATE FORMATE-LYASE 1-ACTIVATING ENZYME"/>
    <property type="match status" value="1"/>
</dbReference>
<dbReference type="InterPro" id="IPR006638">
    <property type="entry name" value="Elp3/MiaA/NifB-like_rSAM"/>
</dbReference>
<protein>
    <submittedName>
        <fullName evidence="8">Pyruvate formate lyase activating enzyme</fullName>
    </submittedName>
</protein>
<dbReference type="PIRSF" id="PIRSF004869">
    <property type="entry name" value="PflX_prd"/>
    <property type="match status" value="1"/>
</dbReference>
<dbReference type="Gene3D" id="3.20.20.70">
    <property type="entry name" value="Aldolase class I"/>
    <property type="match status" value="1"/>
</dbReference>
<dbReference type="Proteomes" id="UP000256388">
    <property type="component" value="Unassembled WGS sequence"/>
</dbReference>
<evidence type="ECO:0000256" key="5">
    <source>
        <dbReference type="ARBA" id="ARBA00023014"/>
    </source>
</evidence>
<evidence type="ECO:0000256" key="4">
    <source>
        <dbReference type="ARBA" id="ARBA00023004"/>
    </source>
</evidence>
<keyword evidence="1" id="KW-0004">4Fe-4S</keyword>
<evidence type="ECO:0000256" key="2">
    <source>
        <dbReference type="ARBA" id="ARBA00022691"/>
    </source>
</evidence>
<accession>A0A347ZNU3</accession>
<evidence type="ECO:0000256" key="6">
    <source>
        <dbReference type="PIRSR" id="PIRSR004869-50"/>
    </source>
</evidence>
<dbReference type="OrthoDB" id="9778883at2"/>
<dbReference type="InterPro" id="IPR013785">
    <property type="entry name" value="Aldolase_TIM"/>
</dbReference>
<evidence type="ECO:0000259" key="7">
    <source>
        <dbReference type="PROSITE" id="PS51918"/>
    </source>
</evidence>
<dbReference type="InterPro" id="IPR007197">
    <property type="entry name" value="rSAM"/>
</dbReference>
<dbReference type="EMBL" id="QUMS01000002">
    <property type="protein sequence ID" value="REG08577.1"/>
    <property type="molecule type" value="Genomic_DNA"/>
</dbReference>
<dbReference type="PROSITE" id="PS51918">
    <property type="entry name" value="RADICAL_SAM"/>
    <property type="match status" value="1"/>
</dbReference>
<dbReference type="AlphaFoldDB" id="A0A347ZNU3"/>
<dbReference type="SFLD" id="SFLDG01101">
    <property type="entry name" value="Uncharacterised_Radical_SAM_Su"/>
    <property type="match status" value="1"/>
</dbReference>
<evidence type="ECO:0000256" key="1">
    <source>
        <dbReference type="ARBA" id="ARBA00022485"/>
    </source>
</evidence>
<name>A0A347ZNU3_9CHLR</name>
<dbReference type="CDD" id="cd01335">
    <property type="entry name" value="Radical_SAM"/>
    <property type="match status" value="1"/>
</dbReference>
<dbReference type="GO" id="GO:0016829">
    <property type="term" value="F:lyase activity"/>
    <property type="evidence" value="ECO:0007669"/>
    <property type="project" value="UniProtKB-KW"/>
</dbReference>
<feature type="binding site" evidence="6">
    <location>
        <position position="99"/>
    </location>
    <ligand>
        <name>[4Fe-4S] cluster</name>
        <dbReference type="ChEBI" id="CHEBI:49883"/>
        <note>4Fe-4S-S-AdoMet</note>
    </ligand>
</feature>